<name>A0ABQ6SKX8_9PAST</name>
<dbReference type="Pfam" id="PF13333">
    <property type="entry name" value="rve_2"/>
    <property type="match status" value="1"/>
</dbReference>
<comment type="caution">
    <text evidence="2">The sequence shown here is derived from an EMBL/GenBank/DDBJ whole genome shotgun (WGS) entry which is preliminary data.</text>
</comment>
<accession>A0ABQ6SKX8</accession>
<protein>
    <submittedName>
        <fullName evidence="2">IS3 family transposase</fullName>
    </submittedName>
</protein>
<evidence type="ECO:0000313" key="2">
    <source>
        <dbReference type="EMBL" id="KAA5522970.1"/>
    </source>
</evidence>
<dbReference type="InterPro" id="IPR001584">
    <property type="entry name" value="Integrase_cat-core"/>
</dbReference>
<sequence length="58" mass="6886">MICPPKVGLNNQLIKVQIFYGQIKLSFETFEQQEKTIHEYIHYDNHERIQVKLKGLSP</sequence>
<keyword evidence="3" id="KW-1185">Reference proteome</keyword>
<evidence type="ECO:0000259" key="1">
    <source>
        <dbReference type="Pfam" id="PF13333"/>
    </source>
</evidence>
<dbReference type="Proteomes" id="UP000324828">
    <property type="component" value="Unassembled WGS sequence"/>
</dbReference>
<gene>
    <name evidence="2" type="ORF">F2S80_05005</name>
</gene>
<proteinExistence type="predicted"/>
<reference evidence="2 3" key="1">
    <citation type="submission" date="2019-09" db="EMBL/GenBank/DDBJ databases">
        <title>Haemophilus seminale sp. nov., isolated from human semen.</title>
        <authorList>
            <person name="Zheng M."/>
        </authorList>
    </citation>
    <scope>NUCLEOTIDE SEQUENCE [LARGE SCALE GENOMIC DNA]</scope>
    <source>
        <strain evidence="2 3">SZY H2</strain>
    </source>
</reference>
<dbReference type="EMBL" id="VXDF01000004">
    <property type="protein sequence ID" value="KAA5522970.1"/>
    <property type="molecule type" value="Genomic_DNA"/>
</dbReference>
<feature type="domain" description="Integrase catalytic" evidence="1">
    <location>
        <begin position="14"/>
        <end position="58"/>
    </location>
</feature>
<organism evidence="2 3">
    <name type="scientific">Haemophilus seminalis</name>
    <dbReference type="NCBI Taxonomy" id="2582921"/>
    <lineage>
        <taxon>Bacteria</taxon>
        <taxon>Pseudomonadati</taxon>
        <taxon>Pseudomonadota</taxon>
        <taxon>Gammaproteobacteria</taxon>
        <taxon>Pasteurellales</taxon>
        <taxon>Pasteurellaceae</taxon>
        <taxon>Haemophilus</taxon>
    </lineage>
</organism>
<evidence type="ECO:0000313" key="3">
    <source>
        <dbReference type="Proteomes" id="UP000324828"/>
    </source>
</evidence>